<feature type="binding site" evidence="9">
    <location>
        <position position="500"/>
    </location>
    <ligand>
        <name>Mg(2+)</name>
        <dbReference type="ChEBI" id="CHEBI:18420"/>
    </ligand>
</feature>
<dbReference type="FunFam" id="3.30.1370.10:FF:000001">
    <property type="entry name" value="Polyribonucleotide nucleotidyltransferase"/>
    <property type="match status" value="1"/>
</dbReference>
<dbReference type="NCBIfam" id="NF008805">
    <property type="entry name" value="PRK11824.1"/>
    <property type="match status" value="1"/>
</dbReference>
<comment type="subcellular location">
    <subcellularLocation>
        <location evidence="1 9">Cytoplasm</location>
    </subcellularLocation>
</comment>
<keyword evidence="7 9" id="KW-0460">Magnesium</keyword>
<keyword evidence="12" id="KW-1185">Reference proteome</keyword>
<evidence type="ECO:0000256" key="9">
    <source>
        <dbReference type="HAMAP-Rule" id="MF_01595"/>
    </source>
</evidence>
<evidence type="ECO:0000259" key="10">
    <source>
        <dbReference type="PROSITE" id="PS50126"/>
    </source>
</evidence>
<dbReference type="GO" id="GO:0000175">
    <property type="term" value="F:3'-5'-RNA exonuclease activity"/>
    <property type="evidence" value="ECO:0007669"/>
    <property type="project" value="TreeGrafter"/>
</dbReference>
<evidence type="ECO:0000256" key="3">
    <source>
        <dbReference type="ARBA" id="ARBA00022490"/>
    </source>
</evidence>
<dbReference type="SMART" id="SM00322">
    <property type="entry name" value="KH"/>
    <property type="match status" value="1"/>
</dbReference>
<dbReference type="InterPro" id="IPR012340">
    <property type="entry name" value="NA-bd_OB-fold"/>
</dbReference>
<dbReference type="SUPFAM" id="SSF54211">
    <property type="entry name" value="Ribosomal protein S5 domain 2-like"/>
    <property type="match status" value="2"/>
</dbReference>
<dbReference type="EC" id="2.7.7.8" evidence="9"/>
<keyword evidence="8 9" id="KW-0694">RNA-binding</keyword>
<dbReference type="Proteomes" id="UP000681035">
    <property type="component" value="Chromosome"/>
</dbReference>
<keyword evidence="5 9" id="KW-0548">Nucleotidyltransferase</keyword>
<dbReference type="InterPro" id="IPR004087">
    <property type="entry name" value="KH_dom"/>
</dbReference>
<comment type="function">
    <text evidence="9">Involved in mRNA degradation. Catalyzes the phosphorolysis of single-stranded polyribonucleotides processively in the 3'- to 5'-direction.</text>
</comment>
<dbReference type="PANTHER" id="PTHR11252">
    <property type="entry name" value="POLYRIBONUCLEOTIDE NUCLEOTIDYLTRANSFERASE"/>
    <property type="match status" value="1"/>
</dbReference>
<dbReference type="InterPro" id="IPR027408">
    <property type="entry name" value="PNPase/RNase_PH_dom_sf"/>
</dbReference>
<dbReference type="FunFam" id="3.30.230.70:FF:000001">
    <property type="entry name" value="Polyribonucleotide nucleotidyltransferase"/>
    <property type="match status" value="1"/>
</dbReference>
<dbReference type="InterPro" id="IPR012162">
    <property type="entry name" value="PNPase"/>
</dbReference>
<dbReference type="Gene3D" id="3.30.230.70">
    <property type="entry name" value="GHMP Kinase, N-terminal domain"/>
    <property type="match status" value="2"/>
</dbReference>
<dbReference type="CDD" id="cd02393">
    <property type="entry name" value="KH-I_PNPase"/>
    <property type="match status" value="1"/>
</dbReference>
<evidence type="ECO:0000313" key="11">
    <source>
        <dbReference type="EMBL" id="BCK82454.1"/>
    </source>
</evidence>
<dbReference type="FunFam" id="2.40.50.140:FF:000023">
    <property type="entry name" value="Polyribonucleotide nucleotidyltransferase"/>
    <property type="match status" value="1"/>
</dbReference>
<dbReference type="CDD" id="cd04472">
    <property type="entry name" value="S1_PNPase"/>
    <property type="match status" value="1"/>
</dbReference>
<dbReference type="InterPro" id="IPR001247">
    <property type="entry name" value="ExoRNase_PH_dom1"/>
</dbReference>
<dbReference type="HAMAP" id="MF_01595">
    <property type="entry name" value="PNPase"/>
    <property type="match status" value="1"/>
</dbReference>
<dbReference type="PROSITE" id="PS50084">
    <property type="entry name" value="KH_TYPE_1"/>
    <property type="match status" value="1"/>
</dbReference>
<name>A0A810Q388_9FIRM</name>
<dbReference type="Gene3D" id="3.30.1370.10">
    <property type="entry name" value="K Homology domain, type 1"/>
    <property type="match status" value="1"/>
</dbReference>
<evidence type="ECO:0000256" key="2">
    <source>
        <dbReference type="ARBA" id="ARBA00007404"/>
    </source>
</evidence>
<dbReference type="InterPro" id="IPR015847">
    <property type="entry name" value="ExoRNase_PH_dom2"/>
</dbReference>
<dbReference type="KEGG" id="vcop:MM50RIKEN_22170"/>
<dbReference type="InterPro" id="IPR020568">
    <property type="entry name" value="Ribosomal_Su5_D2-typ_SF"/>
</dbReference>
<dbReference type="GO" id="GO:0006402">
    <property type="term" value="P:mRNA catabolic process"/>
    <property type="evidence" value="ECO:0007669"/>
    <property type="project" value="UniProtKB-UniRule"/>
</dbReference>
<dbReference type="AlphaFoldDB" id="A0A810Q388"/>
<dbReference type="CDD" id="cd11363">
    <property type="entry name" value="RNase_PH_PNPase_1"/>
    <property type="match status" value="1"/>
</dbReference>
<reference evidence="11" key="1">
    <citation type="submission" date="2020-09" db="EMBL/GenBank/DDBJ databases">
        <title>New species isolated from human feces.</title>
        <authorList>
            <person name="Kitahara M."/>
            <person name="Shigeno Y."/>
            <person name="Shime M."/>
            <person name="Matsumoto Y."/>
            <person name="Nakamura S."/>
            <person name="Motooka D."/>
            <person name="Fukuoka S."/>
            <person name="Nishikawa H."/>
            <person name="Benno Y."/>
        </authorList>
    </citation>
    <scope>NUCLEOTIDE SEQUENCE</scope>
    <source>
        <strain evidence="11">MM50</strain>
    </source>
</reference>
<feature type="binding site" evidence="9">
    <location>
        <position position="494"/>
    </location>
    <ligand>
        <name>Mg(2+)</name>
        <dbReference type="ChEBI" id="CHEBI:18420"/>
    </ligand>
</feature>
<dbReference type="PANTHER" id="PTHR11252:SF0">
    <property type="entry name" value="POLYRIBONUCLEOTIDE NUCLEOTIDYLTRANSFERASE 1, MITOCHONDRIAL"/>
    <property type="match status" value="1"/>
</dbReference>
<dbReference type="SUPFAM" id="SSF50249">
    <property type="entry name" value="Nucleic acid-binding proteins"/>
    <property type="match status" value="1"/>
</dbReference>
<dbReference type="InterPro" id="IPR036612">
    <property type="entry name" value="KH_dom_type_1_sf"/>
</dbReference>
<dbReference type="InterPro" id="IPR003029">
    <property type="entry name" value="S1_domain"/>
</dbReference>
<dbReference type="Gene3D" id="2.40.50.140">
    <property type="entry name" value="Nucleic acid-binding proteins"/>
    <property type="match status" value="1"/>
</dbReference>
<evidence type="ECO:0000313" key="12">
    <source>
        <dbReference type="Proteomes" id="UP000681035"/>
    </source>
</evidence>
<evidence type="ECO:0000256" key="1">
    <source>
        <dbReference type="ARBA" id="ARBA00004496"/>
    </source>
</evidence>
<keyword evidence="3 9" id="KW-0963">Cytoplasm</keyword>
<dbReference type="GO" id="GO:0004654">
    <property type="term" value="F:polyribonucleotide nucleotidyltransferase activity"/>
    <property type="evidence" value="ECO:0007669"/>
    <property type="project" value="UniProtKB-UniRule"/>
</dbReference>
<dbReference type="CDD" id="cd11364">
    <property type="entry name" value="RNase_PH_PNPase_2"/>
    <property type="match status" value="1"/>
</dbReference>
<dbReference type="Pfam" id="PF03725">
    <property type="entry name" value="RNase_PH_C"/>
    <property type="match status" value="1"/>
</dbReference>
<gene>
    <name evidence="9 11" type="primary">pnp</name>
    <name evidence="11" type="ORF">MM50RIKEN_22170</name>
</gene>
<dbReference type="PROSITE" id="PS50126">
    <property type="entry name" value="S1"/>
    <property type="match status" value="1"/>
</dbReference>
<dbReference type="Pfam" id="PF00575">
    <property type="entry name" value="S1"/>
    <property type="match status" value="1"/>
</dbReference>
<dbReference type="SUPFAM" id="SSF54791">
    <property type="entry name" value="Eukaryotic type KH-domain (KH-domain type I)"/>
    <property type="match status" value="1"/>
</dbReference>
<sequence>MSTIITKRQFPNYHKYTMELAGRPLTLEVGKLAELANAAVMVTYGETSVLCCVTAAARPRDGIDFFPLSVDFEEKLYSVGRIPGSFNRREGRPGEKGILTSRVIDRPIRPLFPSDFRNDVSVMCTVMSMDHDCSAEIAALIGTSAALAISDIPWNGPVGALKVGLVDGELVLNPNSEQRKVSDLDVTVVSTGKKVVMIEAGANQVDNDTMYRAIQLAHQENQKQVALINQMVSEIGKPKFDYPHADFNQELFDKIVHDFMDEAKAAMDTDDKNVREARWNEMIQHWHEKYLEEYPDMDQYLEEFTYKFQKKIVKAWLLEGHRVDGRQKNEIRPLSAEVGVLPRVHGSGLFTRGQTQVLSVATLDTLSACQKLDTIWEETEKRYMHHYNFPGYSVGEAKPARSPGRREIGHGALAERALLPVIPPVEEFPYAIRVVSEVVSSNGSTSQGSICGSTLALMDAGVPISAPVAGISCGLIQDDDGSFTTFIDIQGVEDFHGEMDFKVAGTKKGITAIQMDLKNDGLTMEIIRNALDITYDARCQILDQIMLPCIAEPRPEVSKYAPKMLTMHIDPDRIREVIGKGGSVIQKIVAESGAKIDIDDDGTIHIASPDAESCAIAKKCIDDIVFVPEVGKLYYGRVVRLMTFGAFVEIAPGKDGLVHISKLADKRIEKVEDACKVGDMMWVKFMEIDEKGRWNLSHKDAMKEIRAKEAAGEKIQ</sequence>
<feature type="domain" description="S1 motif" evidence="10">
    <location>
        <begin position="631"/>
        <end position="699"/>
    </location>
</feature>
<dbReference type="GO" id="GO:0000287">
    <property type="term" value="F:magnesium ion binding"/>
    <property type="evidence" value="ECO:0007669"/>
    <property type="project" value="UniProtKB-UniRule"/>
</dbReference>
<dbReference type="InterPro" id="IPR036345">
    <property type="entry name" value="ExoRNase_PH_dom2_sf"/>
</dbReference>
<dbReference type="Pfam" id="PF01138">
    <property type="entry name" value="RNase_PH"/>
    <property type="match status" value="2"/>
</dbReference>
<dbReference type="InterPro" id="IPR004088">
    <property type="entry name" value="KH_dom_type_1"/>
</dbReference>
<protein>
    <recommendedName>
        <fullName evidence="9">Polyribonucleotide nucleotidyltransferase</fullName>
        <ecNumber evidence="9">2.7.7.8</ecNumber>
    </recommendedName>
    <alternativeName>
        <fullName evidence="9">Polynucleotide phosphorylase</fullName>
        <shortName evidence="9">PNPase</shortName>
    </alternativeName>
</protein>
<dbReference type="SUPFAM" id="SSF55666">
    <property type="entry name" value="Ribonuclease PH domain 2-like"/>
    <property type="match status" value="2"/>
</dbReference>
<keyword evidence="4 9" id="KW-0808">Transferase</keyword>
<proteinExistence type="inferred from homology"/>
<dbReference type="Pfam" id="PF00013">
    <property type="entry name" value="KH_1"/>
    <property type="match status" value="1"/>
</dbReference>
<dbReference type="EMBL" id="AP023418">
    <property type="protein sequence ID" value="BCK82454.1"/>
    <property type="molecule type" value="Genomic_DNA"/>
</dbReference>
<comment type="catalytic activity">
    <reaction evidence="9">
        <text>RNA(n+1) + phosphate = RNA(n) + a ribonucleoside 5'-diphosphate</text>
        <dbReference type="Rhea" id="RHEA:22096"/>
        <dbReference type="Rhea" id="RHEA-COMP:14527"/>
        <dbReference type="Rhea" id="RHEA-COMP:17342"/>
        <dbReference type="ChEBI" id="CHEBI:43474"/>
        <dbReference type="ChEBI" id="CHEBI:57930"/>
        <dbReference type="ChEBI" id="CHEBI:140395"/>
        <dbReference type="EC" id="2.7.7.8"/>
    </reaction>
</comment>
<dbReference type="GO" id="GO:0005829">
    <property type="term" value="C:cytosol"/>
    <property type="evidence" value="ECO:0007669"/>
    <property type="project" value="TreeGrafter"/>
</dbReference>
<evidence type="ECO:0000256" key="8">
    <source>
        <dbReference type="ARBA" id="ARBA00022884"/>
    </source>
</evidence>
<dbReference type="PIRSF" id="PIRSF005499">
    <property type="entry name" value="PNPase"/>
    <property type="match status" value="1"/>
</dbReference>
<evidence type="ECO:0000256" key="4">
    <source>
        <dbReference type="ARBA" id="ARBA00022679"/>
    </source>
</evidence>
<evidence type="ECO:0000256" key="6">
    <source>
        <dbReference type="ARBA" id="ARBA00022723"/>
    </source>
</evidence>
<comment type="cofactor">
    <cofactor evidence="9">
        <name>Mg(2+)</name>
        <dbReference type="ChEBI" id="CHEBI:18420"/>
    </cofactor>
</comment>
<accession>A0A810Q388</accession>
<keyword evidence="6 9" id="KW-0479">Metal-binding</keyword>
<organism evidence="11 12">
    <name type="scientific">Vescimonas coprocola</name>
    <dbReference type="NCBI Taxonomy" id="2714355"/>
    <lineage>
        <taxon>Bacteria</taxon>
        <taxon>Bacillati</taxon>
        <taxon>Bacillota</taxon>
        <taxon>Clostridia</taxon>
        <taxon>Eubacteriales</taxon>
        <taxon>Oscillospiraceae</taxon>
        <taxon>Vescimonas</taxon>
    </lineage>
</organism>
<evidence type="ECO:0000256" key="7">
    <source>
        <dbReference type="ARBA" id="ARBA00022842"/>
    </source>
</evidence>
<dbReference type="SMART" id="SM00316">
    <property type="entry name" value="S1"/>
    <property type="match status" value="1"/>
</dbReference>
<dbReference type="RefSeq" id="WP_213541012.1">
    <property type="nucleotide sequence ID" value="NZ_AP023418.1"/>
</dbReference>
<dbReference type="NCBIfam" id="TIGR03591">
    <property type="entry name" value="polynuc_phos"/>
    <property type="match status" value="1"/>
</dbReference>
<dbReference type="GO" id="GO:0003723">
    <property type="term" value="F:RNA binding"/>
    <property type="evidence" value="ECO:0007669"/>
    <property type="project" value="UniProtKB-UniRule"/>
</dbReference>
<comment type="similarity">
    <text evidence="2 9">Belongs to the polyribonucleotide nucleotidyltransferase family.</text>
</comment>
<evidence type="ECO:0000256" key="5">
    <source>
        <dbReference type="ARBA" id="ARBA00022695"/>
    </source>
</evidence>